<dbReference type="PANTHER" id="PTHR30100">
    <property type="entry name" value="FATTY ACID/PHOSPHOLIPID SYNTHESIS PROTEIN PLSX"/>
    <property type="match status" value="1"/>
</dbReference>
<sequence length="326" mass="34378">MSGDHGLRSSITATINALNQNSALHISLVGDEPSILLALAQKKYNPEQLQIHHSPDIVAMDEIPSKALRYKKQSSMYRVLEMLRDGHVSGVISAGNTGALVAMSCIVLKRLSGVSRPAICAPIPAQNGYTLMLDLGANISCDAAQLYQFAVMGASLSKALGASDTPRLALLNIGAELIKGPSVVKEAAELISADPRLNYVGFAEGNDIFSEQIDVVVCDGFTGNVALKVCEGTASFIRNQLKTKFEQSIYGRLSAILAMPVLKAFQGEINPDRYNGAALLGLNGVVIKSHGSSGVESFESAIHQAALAVSEGVTQSIGTQIGTNKL</sequence>
<keyword evidence="5 10" id="KW-0443">Lipid metabolism</keyword>
<evidence type="ECO:0000256" key="9">
    <source>
        <dbReference type="ARBA" id="ARBA00046608"/>
    </source>
</evidence>
<evidence type="ECO:0000313" key="11">
    <source>
        <dbReference type="EMBL" id="CAA0089388.1"/>
    </source>
</evidence>
<evidence type="ECO:0000256" key="2">
    <source>
        <dbReference type="ARBA" id="ARBA00022490"/>
    </source>
</evidence>
<keyword evidence="2 10" id="KW-0963">Cytoplasm</keyword>
<dbReference type="Gene3D" id="3.40.718.10">
    <property type="entry name" value="Isopropylmalate Dehydrogenase"/>
    <property type="match status" value="1"/>
</dbReference>
<comment type="catalytic activity">
    <reaction evidence="1 10">
        <text>a fatty acyl-[ACP] + phosphate = an acyl phosphate + holo-[ACP]</text>
        <dbReference type="Rhea" id="RHEA:42292"/>
        <dbReference type="Rhea" id="RHEA-COMP:9685"/>
        <dbReference type="Rhea" id="RHEA-COMP:14125"/>
        <dbReference type="ChEBI" id="CHEBI:43474"/>
        <dbReference type="ChEBI" id="CHEBI:59918"/>
        <dbReference type="ChEBI" id="CHEBI:64479"/>
        <dbReference type="ChEBI" id="CHEBI:138651"/>
        <dbReference type="EC" id="2.3.1.274"/>
    </reaction>
</comment>
<dbReference type="Proteomes" id="UP000439591">
    <property type="component" value="Unassembled WGS sequence"/>
</dbReference>
<dbReference type="SUPFAM" id="SSF53659">
    <property type="entry name" value="Isocitrate/Isopropylmalate dehydrogenase-like"/>
    <property type="match status" value="1"/>
</dbReference>
<dbReference type="EMBL" id="CACSIK010000001">
    <property type="protein sequence ID" value="CAA0089388.1"/>
    <property type="molecule type" value="Genomic_DNA"/>
</dbReference>
<proteinExistence type="inferred from homology"/>
<comment type="function">
    <text evidence="10">Catalyzes the reversible formation of acyl-phosphate (acyl-PO(4)) from acyl-[acyl-carrier-protein] (acyl-ACP). This enzyme utilizes acyl-ACP as fatty acyl donor, but not acyl-CoA.</text>
</comment>
<reference evidence="13 14" key="1">
    <citation type="submission" date="2019-11" db="EMBL/GenBank/DDBJ databases">
        <authorList>
            <person name="Holert J."/>
        </authorList>
    </citation>
    <scope>NUCLEOTIDE SEQUENCE [LARGE SCALE GENOMIC DNA]</scope>
    <source>
        <strain evidence="12">BC3_2A</strain>
        <strain evidence="11">SB11_1A</strain>
    </source>
</reference>
<evidence type="ECO:0000313" key="13">
    <source>
        <dbReference type="Proteomes" id="UP000435877"/>
    </source>
</evidence>
<keyword evidence="6 10" id="KW-0594">Phospholipid biosynthesis</keyword>
<dbReference type="Pfam" id="PF02504">
    <property type="entry name" value="FA_synthesis"/>
    <property type="match status" value="1"/>
</dbReference>
<evidence type="ECO:0000256" key="7">
    <source>
        <dbReference type="ARBA" id="ARBA00023264"/>
    </source>
</evidence>
<comment type="subcellular location">
    <subcellularLocation>
        <location evidence="10">Cytoplasm</location>
    </subcellularLocation>
    <text evidence="10">Associated with the membrane possibly through PlsY.</text>
</comment>
<keyword evidence="7 10" id="KW-1208">Phospholipid metabolism</keyword>
<accession>A0A5S9NZ14</accession>
<dbReference type="NCBIfam" id="TIGR00182">
    <property type="entry name" value="plsX"/>
    <property type="match status" value="1"/>
</dbReference>
<dbReference type="EC" id="2.3.1.274" evidence="8 10"/>
<evidence type="ECO:0000313" key="14">
    <source>
        <dbReference type="Proteomes" id="UP000439591"/>
    </source>
</evidence>
<dbReference type="GO" id="GO:0008654">
    <property type="term" value="P:phospholipid biosynthetic process"/>
    <property type="evidence" value="ECO:0007669"/>
    <property type="project" value="UniProtKB-KW"/>
</dbReference>
<keyword evidence="3 10" id="KW-0444">Lipid biosynthesis</keyword>
<dbReference type="AlphaFoldDB" id="A0A5S9NZ14"/>
<evidence type="ECO:0000313" key="12">
    <source>
        <dbReference type="EMBL" id="CAA0096145.1"/>
    </source>
</evidence>
<dbReference type="GO" id="GO:0005737">
    <property type="term" value="C:cytoplasm"/>
    <property type="evidence" value="ECO:0007669"/>
    <property type="project" value="UniProtKB-SubCell"/>
</dbReference>
<dbReference type="InterPro" id="IPR003664">
    <property type="entry name" value="FA_synthesis"/>
</dbReference>
<dbReference type="PIRSF" id="PIRSF002465">
    <property type="entry name" value="Phsphlp_syn_PlsX"/>
    <property type="match status" value="1"/>
</dbReference>
<evidence type="ECO:0000256" key="1">
    <source>
        <dbReference type="ARBA" id="ARBA00001232"/>
    </source>
</evidence>
<gene>
    <name evidence="10 12" type="primary">plsX</name>
    <name evidence="11" type="ORF">IHBHHGIJ_01768</name>
    <name evidence="12" type="ORF">KFEGEMFD_01370</name>
</gene>
<keyword evidence="12" id="KW-0012">Acyltransferase</keyword>
<comment type="subunit">
    <text evidence="9 10">Homodimer. Probably interacts with PlsY.</text>
</comment>
<evidence type="ECO:0000256" key="3">
    <source>
        <dbReference type="ARBA" id="ARBA00022516"/>
    </source>
</evidence>
<dbReference type="EMBL" id="CACSIM010000002">
    <property type="protein sequence ID" value="CAA0096145.1"/>
    <property type="molecule type" value="Genomic_DNA"/>
</dbReference>
<evidence type="ECO:0000256" key="4">
    <source>
        <dbReference type="ARBA" id="ARBA00022679"/>
    </source>
</evidence>
<evidence type="ECO:0000256" key="8">
    <source>
        <dbReference type="ARBA" id="ARBA00024069"/>
    </source>
</evidence>
<dbReference type="GO" id="GO:0006633">
    <property type="term" value="P:fatty acid biosynthetic process"/>
    <property type="evidence" value="ECO:0007669"/>
    <property type="project" value="UniProtKB-UniRule"/>
</dbReference>
<dbReference type="GO" id="GO:0043811">
    <property type="term" value="F:phosphate:acyl-[acyl carrier protein] acyltransferase activity"/>
    <property type="evidence" value="ECO:0007669"/>
    <property type="project" value="UniProtKB-UniRule"/>
</dbReference>
<dbReference type="InterPro" id="IPR012281">
    <property type="entry name" value="Phospholipid_synth_PlsX-like"/>
</dbReference>
<comment type="similarity">
    <text evidence="10">Belongs to the PlsX family.</text>
</comment>
<name>A0A5S9NZ14_9GAMM</name>
<dbReference type="HAMAP" id="MF_00019">
    <property type="entry name" value="PlsX"/>
    <property type="match status" value="1"/>
</dbReference>
<dbReference type="PANTHER" id="PTHR30100:SF1">
    <property type="entry name" value="PHOSPHATE ACYLTRANSFERASE"/>
    <property type="match status" value="1"/>
</dbReference>
<evidence type="ECO:0000256" key="6">
    <source>
        <dbReference type="ARBA" id="ARBA00023209"/>
    </source>
</evidence>
<dbReference type="Proteomes" id="UP000435877">
    <property type="component" value="Unassembled WGS sequence"/>
</dbReference>
<evidence type="ECO:0000256" key="5">
    <source>
        <dbReference type="ARBA" id="ARBA00023098"/>
    </source>
</evidence>
<keyword evidence="4 10" id="KW-0808">Transferase</keyword>
<dbReference type="UniPathway" id="UPA00085"/>
<organism evidence="12 14">
    <name type="scientific">Zhongshania aliphaticivorans</name>
    <dbReference type="NCBI Taxonomy" id="1470434"/>
    <lineage>
        <taxon>Bacteria</taxon>
        <taxon>Pseudomonadati</taxon>
        <taxon>Pseudomonadota</taxon>
        <taxon>Gammaproteobacteria</taxon>
        <taxon>Cellvibrionales</taxon>
        <taxon>Spongiibacteraceae</taxon>
        <taxon>Zhongshania</taxon>
    </lineage>
</organism>
<comment type="pathway">
    <text evidence="10">Lipid metabolism; phospholipid metabolism.</text>
</comment>
<protein>
    <recommendedName>
        <fullName evidence="8 10">Phosphate acyltransferase</fullName>
        <ecNumber evidence="8 10">2.3.1.274</ecNumber>
    </recommendedName>
    <alternativeName>
        <fullName evidence="10">Acyl-ACP phosphotransacylase</fullName>
    </alternativeName>
    <alternativeName>
        <fullName evidence="10">Acyl-[acyl-carrier-protein]--phosphate acyltransferase</fullName>
    </alternativeName>
    <alternativeName>
        <fullName evidence="10">Phosphate-acyl-ACP acyltransferase</fullName>
    </alternativeName>
</protein>
<evidence type="ECO:0000256" key="10">
    <source>
        <dbReference type="HAMAP-Rule" id="MF_00019"/>
    </source>
</evidence>
<keyword evidence="13" id="KW-1185">Reference proteome</keyword>